<evidence type="ECO:0000313" key="1">
    <source>
        <dbReference type="EMBL" id="SVC79524.1"/>
    </source>
</evidence>
<name>A0A382Q1Q9_9ZZZZ</name>
<sequence length="49" mass="5043">MNMSKQKKSKPKGGMGMNLRILAQPSRGGFSTGKLLALLIGIGVVGTGI</sequence>
<organism evidence="1">
    <name type="scientific">marine metagenome</name>
    <dbReference type="NCBI Taxonomy" id="408172"/>
    <lineage>
        <taxon>unclassified sequences</taxon>
        <taxon>metagenomes</taxon>
        <taxon>ecological metagenomes</taxon>
    </lineage>
</organism>
<dbReference type="AlphaFoldDB" id="A0A382Q1Q9"/>
<reference evidence="1" key="1">
    <citation type="submission" date="2018-05" db="EMBL/GenBank/DDBJ databases">
        <authorList>
            <person name="Lanie J.A."/>
            <person name="Ng W.-L."/>
            <person name="Kazmierczak K.M."/>
            <person name="Andrzejewski T.M."/>
            <person name="Davidsen T.M."/>
            <person name="Wayne K.J."/>
            <person name="Tettelin H."/>
            <person name="Glass J.I."/>
            <person name="Rusch D."/>
            <person name="Podicherti R."/>
            <person name="Tsui H.-C.T."/>
            <person name="Winkler M.E."/>
        </authorList>
    </citation>
    <scope>NUCLEOTIDE SEQUENCE</scope>
</reference>
<accession>A0A382Q1Q9</accession>
<proteinExistence type="predicted"/>
<feature type="non-terminal residue" evidence="1">
    <location>
        <position position="49"/>
    </location>
</feature>
<gene>
    <name evidence="1" type="ORF">METZ01_LOCUS332378</name>
</gene>
<dbReference type="EMBL" id="UINC01111364">
    <property type="protein sequence ID" value="SVC79524.1"/>
    <property type="molecule type" value="Genomic_DNA"/>
</dbReference>
<protein>
    <submittedName>
        <fullName evidence="1">Uncharacterized protein</fullName>
    </submittedName>
</protein>